<organism evidence="2 3">
    <name type="scientific">Aspergillus wentii DTO 134E9</name>
    <dbReference type="NCBI Taxonomy" id="1073089"/>
    <lineage>
        <taxon>Eukaryota</taxon>
        <taxon>Fungi</taxon>
        <taxon>Dikarya</taxon>
        <taxon>Ascomycota</taxon>
        <taxon>Pezizomycotina</taxon>
        <taxon>Eurotiomycetes</taxon>
        <taxon>Eurotiomycetidae</taxon>
        <taxon>Eurotiales</taxon>
        <taxon>Aspergillaceae</taxon>
        <taxon>Aspergillus</taxon>
        <taxon>Aspergillus subgen. Cremei</taxon>
    </lineage>
</organism>
<dbReference type="Proteomes" id="UP000184383">
    <property type="component" value="Unassembled WGS sequence"/>
</dbReference>
<keyword evidence="3" id="KW-1185">Reference proteome</keyword>
<evidence type="ECO:0000313" key="3">
    <source>
        <dbReference type="Proteomes" id="UP000184383"/>
    </source>
</evidence>
<sequence length="79" mass="8574">MKLSLVLVSLAACASALVTDRSAETKTLVARECGAADSCQGWGSDLCNDRCKKCYGDSGYYKRGECGGLMWYTCSCYYD</sequence>
<dbReference type="GeneID" id="63747184"/>
<dbReference type="VEuPathDB" id="FungiDB:ASPWEDRAFT_175242"/>
<feature type="signal peptide" evidence="1">
    <location>
        <begin position="1"/>
        <end position="16"/>
    </location>
</feature>
<proteinExistence type="predicted"/>
<evidence type="ECO:0008006" key="4">
    <source>
        <dbReference type="Google" id="ProtNLM"/>
    </source>
</evidence>
<evidence type="ECO:0000256" key="1">
    <source>
        <dbReference type="SAM" id="SignalP"/>
    </source>
</evidence>
<name>A0A1L9RAJ4_ASPWE</name>
<gene>
    <name evidence="2" type="ORF">ASPWEDRAFT_175242</name>
</gene>
<dbReference type="EMBL" id="KV878215">
    <property type="protein sequence ID" value="OJJ31930.1"/>
    <property type="molecule type" value="Genomic_DNA"/>
</dbReference>
<dbReference type="RefSeq" id="XP_040685607.1">
    <property type="nucleotide sequence ID" value="XM_040831336.1"/>
</dbReference>
<dbReference type="AlphaFoldDB" id="A0A1L9RAJ4"/>
<keyword evidence="1" id="KW-0732">Signal</keyword>
<dbReference type="OrthoDB" id="4383396at2759"/>
<feature type="chain" id="PRO_5012724879" description="Invertebrate defensins family profile domain-containing protein" evidence="1">
    <location>
        <begin position="17"/>
        <end position="79"/>
    </location>
</feature>
<evidence type="ECO:0000313" key="2">
    <source>
        <dbReference type="EMBL" id="OJJ31930.1"/>
    </source>
</evidence>
<reference evidence="3" key="1">
    <citation type="journal article" date="2017" name="Genome Biol.">
        <title>Comparative genomics reveals high biological diversity and specific adaptations in the industrially and medically important fungal genus Aspergillus.</title>
        <authorList>
            <person name="de Vries R.P."/>
            <person name="Riley R."/>
            <person name="Wiebenga A."/>
            <person name="Aguilar-Osorio G."/>
            <person name="Amillis S."/>
            <person name="Uchima C.A."/>
            <person name="Anderluh G."/>
            <person name="Asadollahi M."/>
            <person name="Askin M."/>
            <person name="Barry K."/>
            <person name="Battaglia E."/>
            <person name="Bayram O."/>
            <person name="Benocci T."/>
            <person name="Braus-Stromeyer S.A."/>
            <person name="Caldana C."/>
            <person name="Canovas D."/>
            <person name="Cerqueira G.C."/>
            <person name="Chen F."/>
            <person name="Chen W."/>
            <person name="Choi C."/>
            <person name="Clum A."/>
            <person name="Dos Santos R.A."/>
            <person name="Damasio A.R."/>
            <person name="Diallinas G."/>
            <person name="Emri T."/>
            <person name="Fekete E."/>
            <person name="Flipphi M."/>
            <person name="Freyberg S."/>
            <person name="Gallo A."/>
            <person name="Gournas C."/>
            <person name="Habgood R."/>
            <person name="Hainaut M."/>
            <person name="Harispe M.L."/>
            <person name="Henrissat B."/>
            <person name="Hilden K.S."/>
            <person name="Hope R."/>
            <person name="Hossain A."/>
            <person name="Karabika E."/>
            <person name="Karaffa L."/>
            <person name="Karanyi Z."/>
            <person name="Krasevec N."/>
            <person name="Kuo A."/>
            <person name="Kusch H."/>
            <person name="LaButti K."/>
            <person name="Lagendijk E.L."/>
            <person name="Lapidus A."/>
            <person name="Levasseur A."/>
            <person name="Lindquist E."/>
            <person name="Lipzen A."/>
            <person name="Logrieco A.F."/>
            <person name="MacCabe A."/>
            <person name="Maekelae M.R."/>
            <person name="Malavazi I."/>
            <person name="Melin P."/>
            <person name="Meyer V."/>
            <person name="Mielnichuk N."/>
            <person name="Miskei M."/>
            <person name="Molnar A.P."/>
            <person name="Mule G."/>
            <person name="Ngan C.Y."/>
            <person name="Orejas M."/>
            <person name="Orosz E."/>
            <person name="Ouedraogo J.P."/>
            <person name="Overkamp K.M."/>
            <person name="Park H.-S."/>
            <person name="Perrone G."/>
            <person name="Piumi F."/>
            <person name="Punt P.J."/>
            <person name="Ram A.F."/>
            <person name="Ramon A."/>
            <person name="Rauscher S."/>
            <person name="Record E."/>
            <person name="Riano-Pachon D.M."/>
            <person name="Robert V."/>
            <person name="Roehrig J."/>
            <person name="Ruller R."/>
            <person name="Salamov A."/>
            <person name="Salih N.S."/>
            <person name="Samson R.A."/>
            <person name="Sandor E."/>
            <person name="Sanguinetti M."/>
            <person name="Schuetze T."/>
            <person name="Sepcic K."/>
            <person name="Shelest E."/>
            <person name="Sherlock G."/>
            <person name="Sophianopoulou V."/>
            <person name="Squina F.M."/>
            <person name="Sun H."/>
            <person name="Susca A."/>
            <person name="Todd R.B."/>
            <person name="Tsang A."/>
            <person name="Unkles S.E."/>
            <person name="van de Wiele N."/>
            <person name="van Rossen-Uffink D."/>
            <person name="Oliveira J.V."/>
            <person name="Vesth T.C."/>
            <person name="Visser J."/>
            <person name="Yu J.-H."/>
            <person name="Zhou M."/>
            <person name="Andersen M.R."/>
            <person name="Archer D.B."/>
            <person name="Baker S.E."/>
            <person name="Benoit I."/>
            <person name="Brakhage A.A."/>
            <person name="Braus G.H."/>
            <person name="Fischer R."/>
            <person name="Frisvad J.C."/>
            <person name="Goldman G.H."/>
            <person name="Houbraken J."/>
            <person name="Oakley B."/>
            <person name="Pocsi I."/>
            <person name="Scazzocchio C."/>
            <person name="Seiboth B."/>
            <person name="vanKuyk P.A."/>
            <person name="Wortman J."/>
            <person name="Dyer P.S."/>
            <person name="Grigoriev I.V."/>
        </authorList>
    </citation>
    <scope>NUCLEOTIDE SEQUENCE [LARGE SCALE GENOMIC DNA]</scope>
    <source>
        <strain evidence="3">DTO 134E9</strain>
    </source>
</reference>
<protein>
    <recommendedName>
        <fullName evidence="4">Invertebrate defensins family profile domain-containing protein</fullName>
    </recommendedName>
</protein>
<accession>A0A1L9RAJ4</accession>